<dbReference type="SUPFAM" id="SSF51182">
    <property type="entry name" value="RmlC-like cupins"/>
    <property type="match status" value="2"/>
</dbReference>
<dbReference type="Proteomes" id="UP001148313">
    <property type="component" value="Unassembled WGS sequence"/>
</dbReference>
<gene>
    <name evidence="2" type="ORF">OOZ53_02275</name>
</gene>
<dbReference type="CDD" id="cd20303">
    <property type="entry name" value="cupin_ChrR_1"/>
    <property type="match status" value="2"/>
</dbReference>
<name>A0ABT4VHG6_9HYPH</name>
<feature type="domain" description="ChrR-like cupin" evidence="1">
    <location>
        <begin position="9"/>
        <end position="111"/>
    </location>
</feature>
<feature type="domain" description="ChrR-like cupin" evidence="1">
    <location>
        <begin position="117"/>
        <end position="217"/>
    </location>
</feature>
<reference evidence="2" key="1">
    <citation type="submission" date="2022-11" db="EMBL/GenBank/DDBJ databases">
        <title>Hoeflea poritis sp. nov., isolated from scleractinian coral Porites lutea.</title>
        <authorList>
            <person name="Zhang G."/>
            <person name="Wei Q."/>
            <person name="Cai L."/>
        </authorList>
    </citation>
    <scope>NUCLEOTIDE SEQUENCE</scope>
    <source>
        <strain evidence="2">E7-10</strain>
    </source>
</reference>
<comment type="caution">
    <text evidence="2">The sequence shown here is derived from an EMBL/GenBank/DDBJ whole genome shotgun (WGS) entry which is preliminary data.</text>
</comment>
<dbReference type="EMBL" id="JAPJZH010000001">
    <property type="protein sequence ID" value="MDA4844152.1"/>
    <property type="molecule type" value="Genomic_DNA"/>
</dbReference>
<dbReference type="Gene3D" id="2.60.120.10">
    <property type="entry name" value="Jelly Rolls"/>
    <property type="match status" value="2"/>
</dbReference>
<dbReference type="Pfam" id="PF12973">
    <property type="entry name" value="Cupin_7"/>
    <property type="match status" value="2"/>
</dbReference>
<dbReference type="RefSeq" id="WP_271087675.1">
    <property type="nucleotide sequence ID" value="NZ_JAPJZH010000001.1"/>
</dbReference>
<dbReference type="InterPro" id="IPR014710">
    <property type="entry name" value="RmlC-like_jellyroll"/>
</dbReference>
<accession>A0ABT4VHG6</accession>
<keyword evidence="3" id="KW-1185">Reference proteome</keyword>
<evidence type="ECO:0000313" key="2">
    <source>
        <dbReference type="EMBL" id="MDA4844152.1"/>
    </source>
</evidence>
<dbReference type="InterPro" id="IPR011051">
    <property type="entry name" value="RmlC_Cupin_sf"/>
</dbReference>
<sequence>MRIRDDFASRAVVLPEDYEWVHSPANGVDRMMLDRIGDEVARATTIVRFAPSSYFDAHTHGGGEEYLVLDGVFSDESGDYGAGSYVRNPIGTSHKPHTENGCTIFVKLHQFDEADQEQKLVDTGSADFQPGPAEGISVLPLHQVPGETVALWRFEPGSSAGLHQHPGGEEILVLEGTLQDEHGSYPAGSWIRNPHLSEHTPFSDEGCLIYMKSGHLAPS</sequence>
<organism evidence="2 3">
    <name type="scientific">Hoeflea poritis</name>
    <dbReference type="NCBI Taxonomy" id="2993659"/>
    <lineage>
        <taxon>Bacteria</taxon>
        <taxon>Pseudomonadati</taxon>
        <taxon>Pseudomonadota</taxon>
        <taxon>Alphaproteobacteria</taxon>
        <taxon>Hyphomicrobiales</taxon>
        <taxon>Rhizobiaceae</taxon>
        <taxon>Hoeflea</taxon>
    </lineage>
</organism>
<protein>
    <submittedName>
        <fullName evidence="2">Cupin domain-containing protein</fullName>
    </submittedName>
</protein>
<evidence type="ECO:0000259" key="1">
    <source>
        <dbReference type="Pfam" id="PF12973"/>
    </source>
</evidence>
<evidence type="ECO:0000313" key="3">
    <source>
        <dbReference type="Proteomes" id="UP001148313"/>
    </source>
</evidence>
<dbReference type="InterPro" id="IPR025979">
    <property type="entry name" value="ChrR-like_cupin_dom"/>
</dbReference>
<proteinExistence type="predicted"/>